<dbReference type="GO" id="GO:0006355">
    <property type="term" value="P:regulation of DNA-templated transcription"/>
    <property type="evidence" value="ECO:0007669"/>
    <property type="project" value="InterPro"/>
</dbReference>
<evidence type="ECO:0000256" key="6">
    <source>
        <dbReference type="ARBA" id="ARBA00022843"/>
    </source>
</evidence>
<feature type="region of interest" description="Disordered" evidence="10">
    <location>
        <begin position="344"/>
        <end position="373"/>
    </location>
</feature>
<comment type="subcellular location">
    <subcellularLocation>
        <location evidence="2">Cytoplasm</location>
    </subcellularLocation>
    <subcellularLocation>
        <location evidence="1">Nucleus</location>
    </subcellularLocation>
</comment>
<gene>
    <name evidence="12" type="ORF">LITE_LOCUS29220</name>
</gene>
<keyword evidence="7" id="KW-0805">Transcription regulation</keyword>
<keyword evidence="6" id="KW-0832">Ubl conjugation</keyword>
<dbReference type="EMBL" id="CAMGYJ010000007">
    <property type="protein sequence ID" value="CAI0446935.1"/>
    <property type="molecule type" value="Genomic_DNA"/>
</dbReference>
<evidence type="ECO:0000256" key="5">
    <source>
        <dbReference type="ARBA" id="ARBA00022553"/>
    </source>
</evidence>
<evidence type="ECO:0000256" key="3">
    <source>
        <dbReference type="ARBA" id="ARBA00022490"/>
    </source>
</evidence>
<keyword evidence="9" id="KW-0539">Nucleus</keyword>
<keyword evidence="5" id="KW-0597">Phosphoprotein</keyword>
<feature type="region of interest" description="Disordered" evidence="10">
    <location>
        <begin position="108"/>
        <end position="140"/>
    </location>
</feature>
<feature type="compositionally biased region" description="Polar residues" evidence="10">
    <location>
        <begin position="109"/>
        <end position="120"/>
    </location>
</feature>
<dbReference type="Proteomes" id="UP001154282">
    <property type="component" value="Unassembled WGS sequence"/>
</dbReference>
<reference evidence="12" key="1">
    <citation type="submission" date="2022-08" db="EMBL/GenBank/DDBJ databases">
        <authorList>
            <person name="Gutierrez-Valencia J."/>
        </authorList>
    </citation>
    <scope>NUCLEOTIDE SEQUENCE</scope>
</reference>
<comment type="caution">
    <text evidence="12">The sequence shown here is derived from an EMBL/GenBank/DDBJ whole genome shotgun (WGS) entry which is preliminary data.</text>
</comment>
<evidence type="ECO:0000256" key="10">
    <source>
        <dbReference type="SAM" id="MobiDB-lite"/>
    </source>
</evidence>
<dbReference type="Pfam" id="PF10497">
    <property type="entry name" value="zf-4CXXC_R1"/>
    <property type="match status" value="1"/>
</dbReference>
<evidence type="ECO:0000256" key="1">
    <source>
        <dbReference type="ARBA" id="ARBA00004123"/>
    </source>
</evidence>
<sequence length="373" mass="41798">MALPDWQPAPYPAPATSDIVKISGLFKFHSFTYFDRSKVGAEKEMVSTRRRRARSVAIAAEEGSDGGSPSSESIPVSGYEELRDQRIKENKERMEKLGLLNLSLKLKASNRNPRNVSSDAKSARPPPSDSQSQRRSSRLKTLAPVSYAETVVDRKKRESSKVVEIQLKEGSQPEIYTEEHERLLGNWQKEWTLSVDGYGEDGKRILDPVNGQTCHQCRQKALGLHTTCCKCKLVQGQFCGDCLFMRYGENVIEVNQNSEWICPPCRGICNCSLCRKEKGWLPTGNLYRKVGTLLLLVTHLGFKSVAHFLIQTRRGPSHPEDSPAEEMQHSIPLQLENASEHQLGVSDAQLADRSGSKERVGDDDEVNEVKVKM</sequence>
<keyword evidence="4" id="KW-1017">Isopeptide bond</keyword>
<evidence type="ECO:0000256" key="8">
    <source>
        <dbReference type="ARBA" id="ARBA00023163"/>
    </source>
</evidence>
<evidence type="ECO:0000313" key="12">
    <source>
        <dbReference type="EMBL" id="CAI0446935.1"/>
    </source>
</evidence>
<feature type="compositionally biased region" description="Low complexity" evidence="10">
    <location>
        <begin position="57"/>
        <end position="73"/>
    </location>
</feature>
<keyword evidence="8" id="KW-0804">Transcription</keyword>
<dbReference type="GO" id="GO:0005737">
    <property type="term" value="C:cytoplasm"/>
    <property type="evidence" value="ECO:0007669"/>
    <property type="project" value="UniProtKB-SubCell"/>
</dbReference>
<evidence type="ECO:0000256" key="7">
    <source>
        <dbReference type="ARBA" id="ARBA00023015"/>
    </source>
</evidence>
<keyword evidence="3" id="KW-0963">Cytoplasm</keyword>
<dbReference type="AlphaFoldDB" id="A0AAV0MKG7"/>
<keyword evidence="13" id="KW-1185">Reference proteome</keyword>
<evidence type="ECO:0000259" key="11">
    <source>
        <dbReference type="Pfam" id="PF10497"/>
    </source>
</evidence>
<protein>
    <recommendedName>
        <fullName evidence="11">Zinc-finger domain-containing protein</fullName>
    </recommendedName>
</protein>
<evidence type="ECO:0000256" key="4">
    <source>
        <dbReference type="ARBA" id="ARBA00022499"/>
    </source>
</evidence>
<evidence type="ECO:0000256" key="2">
    <source>
        <dbReference type="ARBA" id="ARBA00004496"/>
    </source>
</evidence>
<accession>A0AAV0MKG7</accession>
<name>A0AAV0MKG7_9ROSI</name>
<dbReference type="InterPro" id="IPR018866">
    <property type="entry name" value="Znf-4CXXC_R1"/>
</dbReference>
<organism evidence="12 13">
    <name type="scientific">Linum tenue</name>
    <dbReference type="NCBI Taxonomy" id="586396"/>
    <lineage>
        <taxon>Eukaryota</taxon>
        <taxon>Viridiplantae</taxon>
        <taxon>Streptophyta</taxon>
        <taxon>Embryophyta</taxon>
        <taxon>Tracheophyta</taxon>
        <taxon>Spermatophyta</taxon>
        <taxon>Magnoliopsida</taxon>
        <taxon>eudicotyledons</taxon>
        <taxon>Gunneridae</taxon>
        <taxon>Pentapetalae</taxon>
        <taxon>rosids</taxon>
        <taxon>fabids</taxon>
        <taxon>Malpighiales</taxon>
        <taxon>Linaceae</taxon>
        <taxon>Linum</taxon>
    </lineage>
</organism>
<dbReference type="PANTHER" id="PTHR31169">
    <property type="entry name" value="OS05G0300700 PROTEIN"/>
    <property type="match status" value="1"/>
</dbReference>
<proteinExistence type="predicted"/>
<dbReference type="PANTHER" id="PTHR31169:SF33">
    <property type="entry name" value="CELL DIVISION CYCLE-ASSOCIATED 7-LIKE PROTEIN"/>
    <property type="match status" value="1"/>
</dbReference>
<evidence type="ECO:0000256" key="9">
    <source>
        <dbReference type="ARBA" id="ARBA00023242"/>
    </source>
</evidence>
<dbReference type="InterPro" id="IPR040221">
    <property type="entry name" value="CDCA7/CDA7L"/>
</dbReference>
<evidence type="ECO:0000313" key="13">
    <source>
        <dbReference type="Proteomes" id="UP001154282"/>
    </source>
</evidence>
<feature type="domain" description="Zinc-finger" evidence="11">
    <location>
        <begin position="207"/>
        <end position="309"/>
    </location>
</feature>
<dbReference type="GO" id="GO:0005634">
    <property type="term" value="C:nucleus"/>
    <property type="evidence" value="ECO:0007669"/>
    <property type="project" value="UniProtKB-SubCell"/>
</dbReference>
<feature type="region of interest" description="Disordered" evidence="10">
    <location>
        <begin position="57"/>
        <end position="82"/>
    </location>
</feature>